<evidence type="ECO:0000256" key="1">
    <source>
        <dbReference type="ARBA" id="ARBA00022448"/>
    </source>
</evidence>
<dbReference type="AlphaFoldDB" id="A0A5C5YHT8"/>
<dbReference type="Gene3D" id="3.40.50.300">
    <property type="entry name" value="P-loop containing nucleotide triphosphate hydrolases"/>
    <property type="match status" value="1"/>
</dbReference>
<comment type="caution">
    <text evidence="5">The sequence shown here is derived from an EMBL/GenBank/DDBJ whole genome shotgun (WGS) entry which is preliminary data.</text>
</comment>
<dbReference type="Proteomes" id="UP000318053">
    <property type="component" value="Unassembled WGS sequence"/>
</dbReference>
<organism evidence="5 6">
    <name type="scientific">Allorhodopirellula solitaria</name>
    <dbReference type="NCBI Taxonomy" id="2527987"/>
    <lineage>
        <taxon>Bacteria</taxon>
        <taxon>Pseudomonadati</taxon>
        <taxon>Planctomycetota</taxon>
        <taxon>Planctomycetia</taxon>
        <taxon>Pirellulales</taxon>
        <taxon>Pirellulaceae</taxon>
        <taxon>Allorhodopirellula</taxon>
    </lineage>
</organism>
<sequence length="294" mass="32560">MNNDIIRTSGLRKHFGKNEVLRGVDLAIPRGAVVGLLGSNGAGKSTLIKCLLGLLKISAGTATLMGEDPWNLSAHTKSRIGYVPQVVHLYPWMKVRQVIEYTGAFYANWDHAWCRELLDQWDLDGAAWIRNLSTGQLQRLGLILGMGHRPDLYLLDEPAASLDPSGRRSLLRSLLEITEDREHSILFSTHITSDLERIASHVAIMGNGVIDYFGELDELKDSVKRIRVHSPVDLPPDFSVPGALRTEINGDSAIVAVAAVNDEVIDGIRDRWDASVDVEDLNLEDIFLELHDAQ</sequence>
<name>A0A5C5YHT8_9BACT</name>
<reference evidence="5 6" key="1">
    <citation type="submission" date="2019-02" db="EMBL/GenBank/DDBJ databases">
        <title>Deep-cultivation of Planctomycetes and their phenomic and genomic characterization uncovers novel biology.</title>
        <authorList>
            <person name="Wiegand S."/>
            <person name="Jogler M."/>
            <person name="Boedeker C."/>
            <person name="Pinto D."/>
            <person name="Vollmers J."/>
            <person name="Rivas-Marin E."/>
            <person name="Kohn T."/>
            <person name="Peeters S.H."/>
            <person name="Heuer A."/>
            <person name="Rast P."/>
            <person name="Oberbeckmann S."/>
            <person name="Bunk B."/>
            <person name="Jeske O."/>
            <person name="Meyerdierks A."/>
            <person name="Storesund J.E."/>
            <person name="Kallscheuer N."/>
            <person name="Luecker S."/>
            <person name="Lage O.M."/>
            <person name="Pohl T."/>
            <person name="Merkel B.J."/>
            <person name="Hornburger P."/>
            <person name="Mueller R.-W."/>
            <person name="Bruemmer F."/>
            <person name="Labrenz M."/>
            <person name="Spormann A.M."/>
            <person name="Op Den Camp H."/>
            <person name="Overmann J."/>
            <person name="Amann R."/>
            <person name="Jetten M.S.M."/>
            <person name="Mascher T."/>
            <person name="Medema M.H."/>
            <person name="Devos D.P."/>
            <person name="Kaster A.-K."/>
            <person name="Ovreas L."/>
            <person name="Rohde M."/>
            <person name="Galperin M.Y."/>
            <person name="Jogler C."/>
        </authorList>
    </citation>
    <scope>NUCLEOTIDE SEQUENCE [LARGE SCALE GENOMIC DNA]</scope>
    <source>
        <strain evidence="5 6">CA85</strain>
    </source>
</reference>
<evidence type="ECO:0000313" key="5">
    <source>
        <dbReference type="EMBL" id="TWT73262.1"/>
    </source>
</evidence>
<keyword evidence="2" id="KW-0547">Nucleotide-binding</keyword>
<dbReference type="SMART" id="SM00382">
    <property type="entry name" value="AAA"/>
    <property type="match status" value="1"/>
</dbReference>
<dbReference type="CDD" id="cd03230">
    <property type="entry name" value="ABC_DR_subfamily_A"/>
    <property type="match status" value="1"/>
</dbReference>
<keyword evidence="1" id="KW-0813">Transport</keyword>
<evidence type="ECO:0000313" key="6">
    <source>
        <dbReference type="Proteomes" id="UP000318053"/>
    </source>
</evidence>
<evidence type="ECO:0000256" key="3">
    <source>
        <dbReference type="ARBA" id="ARBA00022840"/>
    </source>
</evidence>
<keyword evidence="3 5" id="KW-0067">ATP-binding</keyword>
<dbReference type="GO" id="GO:0016887">
    <property type="term" value="F:ATP hydrolysis activity"/>
    <property type="evidence" value="ECO:0007669"/>
    <property type="project" value="InterPro"/>
</dbReference>
<dbReference type="InterPro" id="IPR027417">
    <property type="entry name" value="P-loop_NTPase"/>
</dbReference>
<keyword evidence="6" id="KW-1185">Reference proteome</keyword>
<accession>A0A5C5YHT8</accession>
<gene>
    <name evidence="5" type="primary">yxlF_4</name>
    <name evidence="5" type="ORF">CA85_17300</name>
</gene>
<dbReference type="PROSITE" id="PS50893">
    <property type="entry name" value="ABC_TRANSPORTER_2"/>
    <property type="match status" value="1"/>
</dbReference>
<keyword evidence="5" id="KW-0378">Hydrolase</keyword>
<dbReference type="RefSeq" id="WP_146390803.1">
    <property type="nucleotide sequence ID" value="NZ_SJPK01000003.1"/>
</dbReference>
<dbReference type="GO" id="GO:0005524">
    <property type="term" value="F:ATP binding"/>
    <property type="evidence" value="ECO:0007669"/>
    <property type="project" value="UniProtKB-KW"/>
</dbReference>
<dbReference type="PANTHER" id="PTHR42939">
    <property type="entry name" value="ABC TRANSPORTER ATP-BINDING PROTEIN ALBC-RELATED"/>
    <property type="match status" value="1"/>
</dbReference>
<dbReference type="EC" id="3.6.3.-" evidence="5"/>
<dbReference type="SUPFAM" id="SSF52540">
    <property type="entry name" value="P-loop containing nucleoside triphosphate hydrolases"/>
    <property type="match status" value="1"/>
</dbReference>
<dbReference type="InterPro" id="IPR051782">
    <property type="entry name" value="ABC_Transporter_VariousFunc"/>
</dbReference>
<dbReference type="PANTHER" id="PTHR42939:SF1">
    <property type="entry name" value="ABC TRANSPORTER ATP-BINDING PROTEIN ALBC-RELATED"/>
    <property type="match status" value="1"/>
</dbReference>
<proteinExistence type="predicted"/>
<feature type="domain" description="ABC transporter" evidence="4">
    <location>
        <begin position="6"/>
        <end position="232"/>
    </location>
</feature>
<dbReference type="OrthoDB" id="9795548at2"/>
<dbReference type="Pfam" id="PF00005">
    <property type="entry name" value="ABC_tran"/>
    <property type="match status" value="1"/>
</dbReference>
<dbReference type="InterPro" id="IPR003439">
    <property type="entry name" value="ABC_transporter-like_ATP-bd"/>
</dbReference>
<dbReference type="EMBL" id="SJPK01000003">
    <property type="protein sequence ID" value="TWT73262.1"/>
    <property type="molecule type" value="Genomic_DNA"/>
</dbReference>
<evidence type="ECO:0000259" key="4">
    <source>
        <dbReference type="PROSITE" id="PS50893"/>
    </source>
</evidence>
<protein>
    <submittedName>
        <fullName evidence="5">Putative ABC transporter ATP-binding protein YxlF</fullName>
        <ecNumber evidence="5">3.6.3.-</ecNumber>
    </submittedName>
</protein>
<dbReference type="InterPro" id="IPR003593">
    <property type="entry name" value="AAA+_ATPase"/>
</dbReference>
<evidence type="ECO:0000256" key="2">
    <source>
        <dbReference type="ARBA" id="ARBA00022741"/>
    </source>
</evidence>